<name>I0YZ49_COCSC</name>
<dbReference type="InterPro" id="IPR051218">
    <property type="entry name" value="Sec_MonoDiacylglyc_Lipase"/>
</dbReference>
<feature type="domain" description="Fungal lipase-type" evidence="1">
    <location>
        <begin position="121"/>
        <end position="261"/>
    </location>
</feature>
<accession>I0YZ49</accession>
<evidence type="ECO:0000313" key="3">
    <source>
        <dbReference type="Proteomes" id="UP000007264"/>
    </source>
</evidence>
<organism evidence="2 3">
    <name type="scientific">Coccomyxa subellipsoidea (strain C-169)</name>
    <name type="common">Green microalga</name>
    <dbReference type="NCBI Taxonomy" id="574566"/>
    <lineage>
        <taxon>Eukaryota</taxon>
        <taxon>Viridiplantae</taxon>
        <taxon>Chlorophyta</taxon>
        <taxon>core chlorophytes</taxon>
        <taxon>Trebouxiophyceae</taxon>
        <taxon>Trebouxiophyceae incertae sedis</taxon>
        <taxon>Coccomyxaceae</taxon>
        <taxon>Coccomyxa</taxon>
        <taxon>Coccomyxa subellipsoidea</taxon>
    </lineage>
</organism>
<dbReference type="eggNOG" id="KOG4569">
    <property type="taxonomic scope" value="Eukaryota"/>
</dbReference>
<dbReference type="Gene3D" id="3.40.50.1820">
    <property type="entry name" value="alpha/beta hydrolase"/>
    <property type="match status" value="1"/>
</dbReference>
<dbReference type="EMBL" id="AGSI01000007">
    <property type="protein sequence ID" value="EIE23668.1"/>
    <property type="molecule type" value="Genomic_DNA"/>
</dbReference>
<dbReference type="GeneID" id="17041660"/>
<keyword evidence="3" id="KW-1185">Reference proteome</keyword>
<proteinExistence type="predicted"/>
<dbReference type="PANTHER" id="PTHR45856">
    <property type="entry name" value="ALPHA/BETA-HYDROLASES SUPERFAMILY PROTEIN"/>
    <property type="match status" value="1"/>
</dbReference>
<comment type="caution">
    <text evidence="2">The sequence shown here is derived from an EMBL/GenBank/DDBJ whole genome shotgun (WGS) entry which is preliminary data.</text>
</comment>
<dbReference type="PANTHER" id="PTHR45856:SF25">
    <property type="entry name" value="FUNGAL LIPASE-LIKE DOMAIN-CONTAINING PROTEIN"/>
    <property type="match status" value="1"/>
</dbReference>
<dbReference type="OrthoDB" id="426718at2759"/>
<dbReference type="GO" id="GO:0016787">
    <property type="term" value="F:hydrolase activity"/>
    <property type="evidence" value="ECO:0007669"/>
    <property type="project" value="UniProtKB-KW"/>
</dbReference>
<dbReference type="KEGG" id="csl:COCSUDRAFT_66036"/>
<sequence>MAFPSQQAAELDSGGELSTDVGPLTPYNESALTPLIPTAVMWLVAEAEEKLRNDSWLNLDLAISLARLQSVAYCHFPNVQAWNCSRCHGKAANFQVERIVYDEGWDLFGYAGWDPRLQAMVVSFRGTDSHSIYNWAENMRYWRTDFKVPFPGSDGSKVHTGFYVSYNNSSLEPNITAAVRNMAAAHPGAPLYVIGHSMGAALATICAMDVKFKANLTDVHLYTFGSPRVGNDVFASFVVNQTTESWRFTHNRDIVPSWPPQWVGFHHLPREVWQVDFGVAGVLGVCNKEGEDPRCHNSVCYLGLCTSVADHLLYLGSHMYNGHPSC</sequence>
<evidence type="ECO:0000259" key="1">
    <source>
        <dbReference type="Pfam" id="PF01764"/>
    </source>
</evidence>
<dbReference type="Proteomes" id="UP000007264">
    <property type="component" value="Unassembled WGS sequence"/>
</dbReference>
<dbReference type="RefSeq" id="XP_005648212.1">
    <property type="nucleotide sequence ID" value="XM_005648155.1"/>
</dbReference>
<dbReference type="InterPro" id="IPR002921">
    <property type="entry name" value="Fungal_lipase-type"/>
</dbReference>
<gene>
    <name evidence="2" type="ORF">COCSUDRAFT_66036</name>
</gene>
<reference evidence="2 3" key="1">
    <citation type="journal article" date="2012" name="Genome Biol.">
        <title>The genome of the polar eukaryotic microalga coccomyxa subellipsoidea reveals traits of cold adaptation.</title>
        <authorList>
            <person name="Blanc G."/>
            <person name="Agarkova I."/>
            <person name="Grimwood J."/>
            <person name="Kuo A."/>
            <person name="Brueggeman A."/>
            <person name="Dunigan D."/>
            <person name="Gurnon J."/>
            <person name="Ladunga I."/>
            <person name="Lindquist E."/>
            <person name="Lucas S."/>
            <person name="Pangilinan J."/>
            <person name="Proschold T."/>
            <person name="Salamov A."/>
            <person name="Schmutz J."/>
            <person name="Weeks D."/>
            <person name="Yamada T."/>
            <person name="Claverie J.M."/>
            <person name="Grigoriev I."/>
            <person name="Van Etten J."/>
            <person name="Lomsadze A."/>
            <person name="Borodovsky M."/>
        </authorList>
    </citation>
    <scope>NUCLEOTIDE SEQUENCE [LARGE SCALE GENOMIC DNA]</scope>
    <source>
        <strain evidence="2 3">C-169</strain>
    </source>
</reference>
<dbReference type="GO" id="GO:0006629">
    <property type="term" value="P:lipid metabolic process"/>
    <property type="evidence" value="ECO:0007669"/>
    <property type="project" value="InterPro"/>
</dbReference>
<protein>
    <submittedName>
        <fullName evidence="2">Alpha/beta-hydrolase</fullName>
    </submittedName>
</protein>
<dbReference type="InterPro" id="IPR029058">
    <property type="entry name" value="AB_hydrolase_fold"/>
</dbReference>
<dbReference type="AlphaFoldDB" id="I0YZ49"/>
<evidence type="ECO:0000313" key="2">
    <source>
        <dbReference type="EMBL" id="EIE23668.1"/>
    </source>
</evidence>
<dbReference type="SUPFAM" id="SSF53474">
    <property type="entry name" value="alpha/beta-Hydrolases"/>
    <property type="match status" value="1"/>
</dbReference>
<dbReference type="Pfam" id="PF01764">
    <property type="entry name" value="Lipase_3"/>
    <property type="match status" value="1"/>
</dbReference>
<dbReference type="CDD" id="cd00519">
    <property type="entry name" value="Lipase_3"/>
    <property type="match status" value="1"/>
</dbReference>